<dbReference type="InterPro" id="IPR036188">
    <property type="entry name" value="FAD/NAD-bd_sf"/>
</dbReference>
<dbReference type="Pfam" id="PF01266">
    <property type="entry name" value="DAO"/>
    <property type="match status" value="1"/>
</dbReference>
<dbReference type="GO" id="GO:0005737">
    <property type="term" value="C:cytoplasm"/>
    <property type="evidence" value="ECO:0007669"/>
    <property type="project" value="TreeGrafter"/>
</dbReference>
<proteinExistence type="predicted"/>
<sequence>MTPCWTGLCPPPVARDQAYPQQQEPSVSQRTFRTQPEHNTYDVVIVGGAIMGSSVAWWLSQNVDFDGRILVIERDPSFEQCSTAHTNSCIRQQFSEPLNVKSSQFTLQFIKGLRTNMGGDERVENLSVQDFGYLYLADNHARAEELKAAQAMQSALGAGTRILTRDELAEAFPFYDLNDIILGSHGTKDEGYWDGGALFDWFRRKAIEAGVEYLSGDVTDVQTDGARATSVTLLDGTQIGCGHLVNAAGPRAALLSKMAGLDVPIEPRKRFTWVFSAANPLDRPLPLTVDPSGIHFRQDGPETYMVGAAPHDDVAVAPDDFHMDHSIWETHVWPHIATRIPQFEALKIVTEWAGHYAYNTLDQNAILGPHPDIENFQFINGFSGHGLQQAPAMGRGLAEIIAHGGYRSMDLSPFGYERIVTGTPFGESAVI</sequence>
<evidence type="ECO:0000259" key="2">
    <source>
        <dbReference type="Pfam" id="PF01266"/>
    </source>
</evidence>
<keyword evidence="4" id="KW-1185">Reference proteome</keyword>
<evidence type="ECO:0000256" key="1">
    <source>
        <dbReference type="ARBA" id="ARBA00023002"/>
    </source>
</evidence>
<name>A0A545SMQ5_9RHOB</name>
<dbReference type="Gene3D" id="3.50.50.60">
    <property type="entry name" value="FAD/NAD(P)-binding domain"/>
    <property type="match status" value="1"/>
</dbReference>
<gene>
    <name evidence="3" type="ORF">FIL88_14365</name>
</gene>
<dbReference type="AlphaFoldDB" id="A0A545SMQ5"/>
<protein>
    <submittedName>
        <fullName evidence="3">FAD-binding oxidoreductase</fullName>
    </submittedName>
</protein>
<accession>A0A545SMQ5</accession>
<dbReference type="Proteomes" id="UP000315816">
    <property type="component" value="Unassembled WGS sequence"/>
</dbReference>
<dbReference type="PANTHER" id="PTHR13847">
    <property type="entry name" value="SARCOSINE DEHYDROGENASE-RELATED"/>
    <property type="match status" value="1"/>
</dbReference>
<evidence type="ECO:0000313" key="4">
    <source>
        <dbReference type="Proteomes" id="UP000315816"/>
    </source>
</evidence>
<dbReference type="GO" id="GO:0016491">
    <property type="term" value="F:oxidoreductase activity"/>
    <property type="evidence" value="ECO:0007669"/>
    <property type="project" value="UniProtKB-KW"/>
</dbReference>
<feature type="domain" description="FAD dependent oxidoreductase" evidence="2">
    <location>
        <begin position="42"/>
        <end position="399"/>
    </location>
</feature>
<dbReference type="GO" id="GO:0032981">
    <property type="term" value="P:mitochondrial respiratory chain complex I assembly"/>
    <property type="evidence" value="ECO:0007669"/>
    <property type="project" value="TreeGrafter"/>
</dbReference>
<keyword evidence="1" id="KW-0560">Oxidoreductase</keyword>
<dbReference type="EMBL" id="VICH01000011">
    <property type="protein sequence ID" value="TQV66234.1"/>
    <property type="molecule type" value="Genomic_DNA"/>
</dbReference>
<reference evidence="3 4" key="1">
    <citation type="submission" date="2019-06" db="EMBL/GenBank/DDBJ databases">
        <title>A novel species of marine bacteria.</title>
        <authorList>
            <person name="Wang Y."/>
        </authorList>
    </citation>
    <scope>NUCLEOTIDE SEQUENCE [LARGE SCALE GENOMIC DNA]</scope>
    <source>
        <strain evidence="3 4">MA1-10</strain>
    </source>
</reference>
<dbReference type="PANTHER" id="PTHR13847:SF287">
    <property type="entry name" value="FAD-DEPENDENT OXIDOREDUCTASE DOMAIN-CONTAINING PROTEIN 1"/>
    <property type="match status" value="1"/>
</dbReference>
<comment type="caution">
    <text evidence="3">The sequence shown here is derived from an EMBL/GenBank/DDBJ whole genome shotgun (WGS) entry which is preliminary data.</text>
</comment>
<dbReference type="OrthoDB" id="9806452at2"/>
<dbReference type="Gene3D" id="3.30.9.10">
    <property type="entry name" value="D-Amino Acid Oxidase, subunit A, domain 2"/>
    <property type="match status" value="1"/>
</dbReference>
<dbReference type="InterPro" id="IPR006076">
    <property type="entry name" value="FAD-dep_OxRdtase"/>
</dbReference>
<dbReference type="SUPFAM" id="SSF51905">
    <property type="entry name" value="FAD/NAD(P)-binding domain"/>
    <property type="match status" value="1"/>
</dbReference>
<evidence type="ECO:0000313" key="3">
    <source>
        <dbReference type="EMBL" id="TQV66234.1"/>
    </source>
</evidence>
<organism evidence="3 4">
    <name type="scientific">Aliiroseovarius halocynthiae</name>
    <dbReference type="NCBI Taxonomy" id="985055"/>
    <lineage>
        <taxon>Bacteria</taxon>
        <taxon>Pseudomonadati</taxon>
        <taxon>Pseudomonadota</taxon>
        <taxon>Alphaproteobacteria</taxon>
        <taxon>Rhodobacterales</taxon>
        <taxon>Paracoccaceae</taxon>
        <taxon>Aliiroseovarius</taxon>
    </lineage>
</organism>